<comment type="caution">
    <text evidence="9">The sequence shown here is derived from an EMBL/GenBank/DDBJ whole genome shotgun (WGS) entry which is preliminary data.</text>
</comment>
<dbReference type="EMBL" id="JAHXZJ010001864">
    <property type="protein sequence ID" value="KAH0548722.1"/>
    <property type="molecule type" value="Genomic_DNA"/>
</dbReference>
<keyword evidence="10" id="KW-1185">Reference proteome</keyword>
<feature type="compositionally biased region" description="Low complexity" evidence="6">
    <location>
        <begin position="790"/>
        <end position="800"/>
    </location>
</feature>
<feature type="domain" description="Major facilitator superfamily associated" evidence="8">
    <location>
        <begin position="21"/>
        <end position="657"/>
    </location>
</feature>
<dbReference type="PANTHER" id="PTHR16172:SF35">
    <property type="entry name" value="MAJOR FACILITATOR SUPERFAMILY (MFS) PROFILE DOMAIN-CONTAINING PROTEIN"/>
    <property type="match status" value="1"/>
</dbReference>
<sequence length="835" mass="93406">MLLIGSFFRRITKDLRQKELLPLKLIFFVQASTLYVLYPYLTIHMRELGINVEETAIMSAVTPFIAIVMPPVAGVVADRIGNFKIMLSFFSSLGGAAALLLLLVPVGRVTVKYPDQLVMDLGCSRNDSNIIITINQMNHHCDNRVNPDIMARVQSCGYICHVDLHNQTHLDNILTAKAYSVEFFYDNYNNETSSHRVHYKRPFNDYNQTEMTQSEIMEHRTFRNNEYYNSCIRQLSRSTVFFPTDNHLEFTCRTSNHLETETNTTTDRTVCNFKQSPTEISPDPHDRGFNGKARVLADSDLDVLEKRKRLILEKLSSGSEWNLAKCESANRPYRVSAQVFVDGDSNFHNNLNFKGCSERCIVTAPRKDICSNKDTVIEYNVQLTFWFYLAIRVFISIIGGTAFAMFEGAVIAILREQNADYGLQRIYGSIGGMISSPLSGMLIDYASSGKEYTDFRPAFYLYAGLKVVTGGLMLAINLEFKSPAHNVLSDVITVLKNVEIVALLLACFMLGTAWGYVESFLFWFLQDLGGSRSLMGITITVGGIAGIPLLVLSGPIIKRIGHANVLFIGFIFHAIRLLGYSLIWNPWHSLIFEALESVTTSLSFTAVVTYAAKLSTTTTDSSIQGLLGGLYYGVGKGAGSLMGGFIMKAVGTRPTYQIFAVVSLVSGLIYFIFNMCYLRKRPQVEGNDIVKKDPKKSVENGLAITEKGKNDNINIKYSKNKASENGGFNKEEINLNLNNNSNSKTIDSKNKNKKKNKNKTAEAGEAQENVDIIKPLPEEKPKIKKKNKPKNNNEINLNKIATEEGLTNPGFENDYYGDNSQCSVTVEKVPEEENK</sequence>
<feature type="transmembrane region" description="Helical" evidence="7">
    <location>
        <begin position="630"/>
        <end position="650"/>
    </location>
</feature>
<dbReference type="InterPro" id="IPR036259">
    <property type="entry name" value="MFS_trans_sf"/>
</dbReference>
<evidence type="ECO:0000256" key="2">
    <source>
        <dbReference type="ARBA" id="ARBA00005241"/>
    </source>
</evidence>
<dbReference type="Proteomes" id="UP000826195">
    <property type="component" value="Unassembled WGS sequence"/>
</dbReference>
<feature type="transmembrane region" description="Helical" evidence="7">
    <location>
        <begin position="89"/>
        <end position="107"/>
    </location>
</feature>
<dbReference type="Gene3D" id="1.20.1250.20">
    <property type="entry name" value="MFS general substrate transporter like domains"/>
    <property type="match status" value="3"/>
</dbReference>
<evidence type="ECO:0000313" key="9">
    <source>
        <dbReference type="EMBL" id="KAH0548722.1"/>
    </source>
</evidence>
<feature type="transmembrane region" description="Helical" evidence="7">
    <location>
        <begin position="56"/>
        <end position="77"/>
    </location>
</feature>
<dbReference type="GO" id="GO:0016020">
    <property type="term" value="C:membrane"/>
    <property type="evidence" value="ECO:0007669"/>
    <property type="project" value="UniProtKB-SubCell"/>
</dbReference>
<keyword evidence="5 7" id="KW-0472">Membrane</keyword>
<proteinExistence type="inferred from homology"/>
<accession>A0AAV7ICA0</accession>
<dbReference type="Pfam" id="PF12832">
    <property type="entry name" value="MFS_1_like"/>
    <property type="match status" value="1"/>
</dbReference>
<feature type="transmembrane region" description="Helical" evidence="7">
    <location>
        <begin position="500"/>
        <end position="525"/>
    </location>
</feature>
<name>A0AAV7ICA0_COTGL</name>
<evidence type="ECO:0000256" key="6">
    <source>
        <dbReference type="SAM" id="MobiDB-lite"/>
    </source>
</evidence>
<evidence type="ECO:0000259" key="8">
    <source>
        <dbReference type="Pfam" id="PF12832"/>
    </source>
</evidence>
<reference evidence="9 10" key="1">
    <citation type="journal article" date="2021" name="J. Hered.">
        <title>A chromosome-level genome assembly of the parasitoid wasp, Cotesia glomerata (Hymenoptera: Braconidae).</title>
        <authorList>
            <person name="Pinto B.J."/>
            <person name="Weis J.J."/>
            <person name="Gamble T."/>
            <person name="Ode P.J."/>
            <person name="Paul R."/>
            <person name="Zaspel J.M."/>
        </authorList>
    </citation>
    <scope>NUCLEOTIDE SEQUENCE [LARGE SCALE GENOMIC DNA]</scope>
    <source>
        <strain evidence="9">CgM1</strain>
    </source>
</reference>
<feature type="transmembrane region" description="Helical" evidence="7">
    <location>
        <begin position="531"/>
        <end position="552"/>
    </location>
</feature>
<feature type="transmembrane region" description="Helical" evidence="7">
    <location>
        <begin position="21"/>
        <end position="41"/>
    </location>
</feature>
<evidence type="ECO:0000256" key="4">
    <source>
        <dbReference type="ARBA" id="ARBA00022989"/>
    </source>
</evidence>
<evidence type="ECO:0000256" key="7">
    <source>
        <dbReference type="SAM" id="Phobius"/>
    </source>
</evidence>
<feature type="region of interest" description="Disordered" evidence="6">
    <location>
        <begin position="731"/>
        <end position="819"/>
    </location>
</feature>
<dbReference type="SUPFAM" id="SSF103473">
    <property type="entry name" value="MFS general substrate transporter"/>
    <property type="match status" value="2"/>
</dbReference>
<dbReference type="PANTHER" id="PTHR16172">
    <property type="entry name" value="MAJOR FACILITATOR SUPERFAMILY DOMAIN-CONTAINING PROTEIN 6-LIKE"/>
    <property type="match status" value="1"/>
</dbReference>
<comment type="similarity">
    <text evidence="2">Belongs to the major facilitator superfamily. MFSD6 family.</text>
</comment>
<feature type="transmembrane region" description="Helical" evidence="7">
    <location>
        <begin position="590"/>
        <end position="610"/>
    </location>
</feature>
<protein>
    <recommendedName>
        <fullName evidence="8">Major facilitator superfamily associated domain-containing protein</fullName>
    </recommendedName>
</protein>
<organism evidence="9 10">
    <name type="scientific">Cotesia glomerata</name>
    <name type="common">Lepidopteran parasitic wasp</name>
    <name type="synonym">Apanteles glomeratus</name>
    <dbReference type="NCBI Taxonomy" id="32391"/>
    <lineage>
        <taxon>Eukaryota</taxon>
        <taxon>Metazoa</taxon>
        <taxon>Ecdysozoa</taxon>
        <taxon>Arthropoda</taxon>
        <taxon>Hexapoda</taxon>
        <taxon>Insecta</taxon>
        <taxon>Pterygota</taxon>
        <taxon>Neoptera</taxon>
        <taxon>Endopterygota</taxon>
        <taxon>Hymenoptera</taxon>
        <taxon>Apocrita</taxon>
        <taxon>Ichneumonoidea</taxon>
        <taxon>Braconidae</taxon>
        <taxon>Microgastrinae</taxon>
        <taxon>Cotesia</taxon>
    </lineage>
</organism>
<keyword evidence="4 7" id="KW-1133">Transmembrane helix</keyword>
<keyword evidence="3 7" id="KW-0812">Transmembrane</keyword>
<evidence type="ECO:0000256" key="1">
    <source>
        <dbReference type="ARBA" id="ARBA00004141"/>
    </source>
</evidence>
<comment type="subcellular location">
    <subcellularLocation>
        <location evidence="1">Membrane</location>
        <topology evidence="1">Multi-pass membrane protein</topology>
    </subcellularLocation>
</comment>
<feature type="transmembrane region" description="Helical" evidence="7">
    <location>
        <begin position="564"/>
        <end position="584"/>
    </location>
</feature>
<dbReference type="AlphaFoldDB" id="A0AAV7ICA0"/>
<feature type="transmembrane region" description="Helical" evidence="7">
    <location>
        <begin position="656"/>
        <end position="673"/>
    </location>
</feature>
<dbReference type="InterPro" id="IPR051717">
    <property type="entry name" value="MFS_MFSD6"/>
</dbReference>
<feature type="transmembrane region" description="Helical" evidence="7">
    <location>
        <begin position="426"/>
        <end position="447"/>
    </location>
</feature>
<dbReference type="InterPro" id="IPR024989">
    <property type="entry name" value="MFS_assoc_dom"/>
</dbReference>
<dbReference type="CDD" id="cd17335">
    <property type="entry name" value="MFS_MFSD6"/>
    <property type="match status" value="1"/>
</dbReference>
<feature type="compositionally biased region" description="Low complexity" evidence="6">
    <location>
        <begin position="734"/>
        <end position="745"/>
    </location>
</feature>
<gene>
    <name evidence="9" type="ORF">KQX54_001709</name>
</gene>
<evidence type="ECO:0000313" key="10">
    <source>
        <dbReference type="Proteomes" id="UP000826195"/>
    </source>
</evidence>
<feature type="transmembrane region" description="Helical" evidence="7">
    <location>
        <begin position="459"/>
        <end position="480"/>
    </location>
</feature>
<feature type="transmembrane region" description="Helical" evidence="7">
    <location>
        <begin position="385"/>
        <end position="414"/>
    </location>
</feature>
<evidence type="ECO:0000256" key="3">
    <source>
        <dbReference type="ARBA" id="ARBA00022692"/>
    </source>
</evidence>
<evidence type="ECO:0000256" key="5">
    <source>
        <dbReference type="ARBA" id="ARBA00023136"/>
    </source>
</evidence>